<evidence type="ECO:0000256" key="3">
    <source>
        <dbReference type="ARBA" id="ARBA00022679"/>
    </source>
</evidence>
<feature type="domain" description="Type II methyltransferase M.TaqI-like" evidence="8">
    <location>
        <begin position="121"/>
        <end position="257"/>
    </location>
</feature>
<dbReference type="SUPFAM" id="SSF53335">
    <property type="entry name" value="S-adenosyl-L-methionine-dependent methyltransferases"/>
    <property type="match status" value="1"/>
</dbReference>
<evidence type="ECO:0000259" key="8">
    <source>
        <dbReference type="Pfam" id="PF07669"/>
    </source>
</evidence>
<dbReference type="PANTHER" id="PTHR33841">
    <property type="entry name" value="DNA METHYLTRANSFERASE YEEA-RELATED"/>
    <property type="match status" value="1"/>
</dbReference>
<dbReference type="PANTHER" id="PTHR33841:SF6">
    <property type="entry name" value="TYPE II METHYLTRANSFERASE M.HINDII"/>
    <property type="match status" value="1"/>
</dbReference>
<keyword evidence="5" id="KW-0680">Restriction system</keyword>
<sequence length="500" mass="58729">MKINRGGNDEIKKGIKDIKSTYYSIKNPDKLLVFLNDKLKPSEKAKNERGEVFTPLELVNEMLDKLPSEVWANPNLKWLDPATGIGNFPVMIYLRLMDGLKYFEPNPEKRRKHILEQMLYMVELDKLNVYLLKKVFCENAYKLNIFEGSFIKETNNKKVDILFGDKPVKKKENLEFKKKVEKIKEFDIILGNPPYNQGGIKSKKQNDKENYKTIWEFFIKNSCNILKNNGYLLYIIPLSWLKSTHKCHNLILEKYLIYLELWDDNKSKQKIKAEIPISIFLLQNIDNSIKKLNTIIKINNLRKKISQKYTLYLNKNNSIPLGFISQLLKLQNFINKNNLFVDFKTKKIKADKQKIKLQNFKTIKLSDNYCIDTFKVNDGYYGNKTKEQHEDANKRKLIICNKSTLSGIFIDDGKFGICGNDNYYVLGTNLELIKNILEFKIIEIASLFTKYRQNFLDTDLLKNYIPDLRQIKGIQTEEQLYKAINLTKAEINEIEKFKIN</sequence>
<keyword evidence="6" id="KW-0238">DNA-binding</keyword>
<keyword evidence="2" id="KW-0489">Methyltransferase</keyword>
<dbReference type="AlphaFoldDB" id="A0A6C0CES9"/>
<protein>
    <recommendedName>
        <fullName evidence="1">site-specific DNA-methyltransferase (adenine-specific)</fullName>
        <ecNumber evidence="1">2.1.1.72</ecNumber>
    </recommendedName>
</protein>
<reference evidence="9" key="1">
    <citation type="journal article" date="2020" name="Nature">
        <title>Giant virus diversity and host interactions through global metagenomics.</title>
        <authorList>
            <person name="Schulz F."/>
            <person name="Roux S."/>
            <person name="Paez-Espino D."/>
            <person name="Jungbluth S."/>
            <person name="Walsh D.A."/>
            <person name="Denef V.J."/>
            <person name="McMahon K.D."/>
            <person name="Konstantinidis K.T."/>
            <person name="Eloe-Fadrosh E.A."/>
            <person name="Kyrpides N.C."/>
            <person name="Woyke T."/>
        </authorList>
    </citation>
    <scope>NUCLEOTIDE SEQUENCE</scope>
    <source>
        <strain evidence="9">GVMAG-M-3300020727-4</strain>
    </source>
</reference>
<dbReference type="GO" id="GO:0009307">
    <property type="term" value="P:DNA restriction-modification system"/>
    <property type="evidence" value="ECO:0007669"/>
    <property type="project" value="UniProtKB-KW"/>
</dbReference>
<evidence type="ECO:0000256" key="6">
    <source>
        <dbReference type="ARBA" id="ARBA00023125"/>
    </source>
</evidence>
<dbReference type="InterPro" id="IPR029063">
    <property type="entry name" value="SAM-dependent_MTases_sf"/>
</dbReference>
<evidence type="ECO:0000256" key="7">
    <source>
        <dbReference type="ARBA" id="ARBA00047942"/>
    </source>
</evidence>
<keyword evidence="3" id="KW-0808">Transferase</keyword>
<dbReference type="PROSITE" id="PS00092">
    <property type="entry name" value="N6_MTASE"/>
    <property type="match status" value="1"/>
</dbReference>
<dbReference type="PRINTS" id="PR00507">
    <property type="entry name" value="N12N6MTFRASE"/>
</dbReference>
<name>A0A6C0CES9_9ZZZZ</name>
<dbReference type="InterPro" id="IPR011639">
    <property type="entry name" value="MethylTrfase_TaqI-like_dom"/>
</dbReference>
<dbReference type="Pfam" id="PF07669">
    <property type="entry name" value="Eco57I"/>
    <property type="match status" value="1"/>
</dbReference>
<evidence type="ECO:0000256" key="4">
    <source>
        <dbReference type="ARBA" id="ARBA00022691"/>
    </source>
</evidence>
<dbReference type="InterPro" id="IPR002052">
    <property type="entry name" value="DNA_methylase_N6_adenine_CS"/>
</dbReference>
<dbReference type="EMBL" id="MN739403">
    <property type="protein sequence ID" value="QHT02931.1"/>
    <property type="molecule type" value="Genomic_DNA"/>
</dbReference>
<dbReference type="GO" id="GO:0009007">
    <property type="term" value="F:site-specific DNA-methyltransferase (adenine-specific) activity"/>
    <property type="evidence" value="ECO:0007669"/>
    <property type="project" value="UniProtKB-EC"/>
</dbReference>
<comment type="catalytic activity">
    <reaction evidence="7">
        <text>a 2'-deoxyadenosine in DNA + S-adenosyl-L-methionine = an N(6)-methyl-2'-deoxyadenosine in DNA + S-adenosyl-L-homocysteine + H(+)</text>
        <dbReference type="Rhea" id="RHEA:15197"/>
        <dbReference type="Rhea" id="RHEA-COMP:12418"/>
        <dbReference type="Rhea" id="RHEA-COMP:12419"/>
        <dbReference type="ChEBI" id="CHEBI:15378"/>
        <dbReference type="ChEBI" id="CHEBI:57856"/>
        <dbReference type="ChEBI" id="CHEBI:59789"/>
        <dbReference type="ChEBI" id="CHEBI:90615"/>
        <dbReference type="ChEBI" id="CHEBI:90616"/>
        <dbReference type="EC" id="2.1.1.72"/>
    </reaction>
</comment>
<keyword evidence="4" id="KW-0949">S-adenosyl-L-methionine</keyword>
<evidence type="ECO:0000313" key="9">
    <source>
        <dbReference type="EMBL" id="QHT02931.1"/>
    </source>
</evidence>
<dbReference type="Gene3D" id="3.40.50.150">
    <property type="entry name" value="Vaccinia Virus protein VP39"/>
    <property type="match status" value="1"/>
</dbReference>
<organism evidence="9">
    <name type="scientific">viral metagenome</name>
    <dbReference type="NCBI Taxonomy" id="1070528"/>
    <lineage>
        <taxon>unclassified sequences</taxon>
        <taxon>metagenomes</taxon>
        <taxon>organismal metagenomes</taxon>
    </lineage>
</organism>
<dbReference type="GO" id="GO:0003677">
    <property type="term" value="F:DNA binding"/>
    <property type="evidence" value="ECO:0007669"/>
    <property type="project" value="UniProtKB-KW"/>
</dbReference>
<evidence type="ECO:0000256" key="2">
    <source>
        <dbReference type="ARBA" id="ARBA00022603"/>
    </source>
</evidence>
<dbReference type="EC" id="2.1.1.72" evidence="1"/>
<evidence type="ECO:0000256" key="5">
    <source>
        <dbReference type="ARBA" id="ARBA00022747"/>
    </source>
</evidence>
<evidence type="ECO:0000256" key="1">
    <source>
        <dbReference type="ARBA" id="ARBA00011900"/>
    </source>
</evidence>
<accession>A0A6C0CES9</accession>
<dbReference type="InterPro" id="IPR050953">
    <property type="entry name" value="N4_N6_ade-DNA_methylase"/>
</dbReference>
<dbReference type="GO" id="GO:0032259">
    <property type="term" value="P:methylation"/>
    <property type="evidence" value="ECO:0007669"/>
    <property type="project" value="UniProtKB-KW"/>
</dbReference>
<proteinExistence type="predicted"/>